<proteinExistence type="predicted"/>
<sequence>MTKRILLIIFLVLGVCVRNFAQNKHSFSVKAGINFTGFHTGSSTYTGEFGVNAGILYEYRLSSFISLQPEMVFSQKGGEYKTPGNEWYVYATSKLNYIDIPLMVKIKILENINFQVGPQIGLLLSGKTEYEGKEIGTETNFLDFAVNGGFGFDVFQKFFIQTRYSYGLSELFKDKNYKNSVISLSVGYKFMR</sequence>
<dbReference type="EMBL" id="JAVRHK010000015">
    <property type="protein sequence ID" value="MDT0678109.1"/>
    <property type="molecule type" value="Genomic_DNA"/>
</dbReference>
<feature type="domain" description="Outer membrane protein beta-barrel" evidence="1">
    <location>
        <begin position="20"/>
        <end position="172"/>
    </location>
</feature>
<organism evidence="2 3">
    <name type="scientific">Autumnicola musiva</name>
    <dbReference type="NCBI Taxonomy" id="3075589"/>
    <lineage>
        <taxon>Bacteria</taxon>
        <taxon>Pseudomonadati</taxon>
        <taxon>Bacteroidota</taxon>
        <taxon>Flavobacteriia</taxon>
        <taxon>Flavobacteriales</taxon>
        <taxon>Flavobacteriaceae</taxon>
        <taxon>Autumnicola</taxon>
    </lineage>
</organism>
<dbReference type="RefSeq" id="WP_311504444.1">
    <property type="nucleotide sequence ID" value="NZ_JAVRHK010000015.1"/>
</dbReference>
<dbReference type="InterPro" id="IPR025665">
    <property type="entry name" value="Beta-barrel_OMP_2"/>
</dbReference>
<dbReference type="Proteomes" id="UP001262582">
    <property type="component" value="Unassembled WGS sequence"/>
</dbReference>
<dbReference type="Pfam" id="PF13568">
    <property type="entry name" value="OMP_b-brl_2"/>
    <property type="match status" value="1"/>
</dbReference>
<evidence type="ECO:0000313" key="3">
    <source>
        <dbReference type="Proteomes" id="UP001262582"/>
    </source>
</evidence>
<comment type="caution">
    <text evidence="2">The sequence shown here is derived from an EMBL/GenBank/DDBJ whole genome shotgun (WGS) entry which is preliminary data.</text>
</comment>
<protein>
    <submittedName>
        <fullName evidence="2">Porin family protein</fullName>
    </submittedName>
</protein>
<name>A0ABU3D9S8_9FLAO</name>
<gene>
    <name evidence="2" type="ORF">RM539_16120</name>
</gene>
<accession>A0ABU3D9S8</accession>
<keyword evidence="3" id="KW-1185">Reference proteome</keyword>
<evidence type="ECO:0000313" key="2">
    <source>
        <dbReference type="EMBL" id="MDT0678109.1"/>
    </source>
</evidence>
<reference evidence="2 3" key="1">
    <citation type="submission" date="2023-09" db="EMBL/GenBank/DDBJ databases">
        <authorList>
            <person name="Rey-Velasco X."/>
        </authorList>
    </citation>
    <scope>NUCLEOTIDE SEQUENCE [LARGE SCALE GENOMIC DNA]</scope>
    <source>
        <strain evidence="2 3">F117</strain>
    </source>
</reference>
<evidence type="ECO:0000259" key="1">
    <source>
        <dbReference type="Pfam" id="PF13568"/>
    </source>
</evidence>